<dbReference type="PANTHER" id="PTHR48106">
    <property type="entry name" value="QUINONE OXIDOREDUCTASE PIG3-RELATED"/>
    <property type="match status" value="1"/>
</dbReference>
<feature type="domain" description="Enoyl reductase (ER)" evidence="3">
    <location>
        <begin position="11"/>
        <end position="320"/>
    </location>
</feature>
<dbReference type="SUPFAM" id="SSF51735">
    <property type="entry name" value="NAD(P)-binding Rossmann-fold domains"/>
    <property type="match status" value="1"/>
</dbReference>
<evidence type="ECO:0000313" key="5">
    <source>
        <dbReference type="Proteomes" id="UP001169063"/>
    </source>
</evidence>
<dbReference type="InterPro" id="IPR014189">
    <property type="entry name" value="Quinone_OxRdtase_PIG3"/>
</dbReference>
<evidence type="ECO:0000256" key="2">
    <source>
        <dbReference type="ARBA" id="ARBA00023002"/>
    </source>
</evidence>
<dbReference type="SUPFAM" id="SSF50129">
    <property type="entry name" value="GroES-like"/>
    <property type="match status" value="1"/>
</dbReference>
<keyword evidence="1" id="KW-0521">NADP</keyword>
<protein>
    <submittedName>
        <fullName evidence="4">NAD(P)H-quinone oxidoreductase</fullName>
    </submittedName>
</protein>
<gene>
    <name evidence="4" type="ORF">Q0812_05205</name>
</gene>
<dbReference type="RefSeq" id="WP_302109257.1">
    <property type="nucleotide sequence ID" value="NZ_JAUKTR010000002.1"/>
</dbReference>
<keyword evidence="5" id="KW-1185">Reference proteome</keyword>
<dbReference type="NCBIfam" id="TIGR02824">
    <property type="entry name" value="quinone_pig3"/>
    <property type="match status" value="1"/>
</dbReference>
<dbReference type="Pfam" id="PF00107">
    <property type="entry name" value="ADH_zinc_N"/>
    <property type="match status" value="1"/>
</dbReference>
<evidence type="ECO:0000313" key="4">
    <source>
        <dbReference type="EMBL" id="MDO1558821.1"/>
    </source>
</evidence>
<dbReference type="CDD" id="cd05276">
    <property type="entry name" value="p53_inducible_oxidoreductase"/>
    <property type="match status" value="1"/>
</dbReference>
<proteinExistence type="predicted"/>
<dbReference type="Proteomes" id="UP001169063">
    <property type="component" value="Unassembled WGS sequence"/>
</dbReference>
<dbReference type="PANTHER" id="PTHR48106:SF8">
    <property type="entry name" value="OS02G0805600 PROTEIN"/>
    <property type="match status" value="1"/>
</dbReference>
<accession>A0ABT8SJR6</accession>
<dbReference type="SMART" id="SM00829">
    <property type="entry name" value="PKS_ER"/>
    <property type="match status" value="1"/>
</dbReference>
<dbReference type="EMBL" id="JAUKTR010000002">
    <property type="protein sequence ID" value="MDO1558821.1"/>
    <property type="molecule type" value="Genomic_DNA"/>
</dbReference>
<dbReference type="Gene3D" id="3.40.50.720">
    <property type="entry name" value="NAD(P)-binding Rossmann-like Domain"/>
    <property type="match status" value="1"/>
</dbReference>
<organism evidence="4 5">
    <name type="scientific">Peiella sedimenti</name>
    <dbReference type="NCBI Taxonomy" id="3061083"/>
    <lineage>
        <taxon>Bacteria</taxon>
        <taxon>Pseudomonadati</taxon>
        <taxon>Pseudomonadota</taxon>
        <taxon>Alphaproteobacteria</taxon>
        <taxon>Caulobacterales</taxon>
        <taxon>Caulobacteraceae</taxon>
        <taxon>Peiella</taxon>
    </lineage>
</organism>
<dbReference type="InterPro" id="IPR036291">
    <property type="entry name" value="NAD(P)-bd_dom_sf"/>
</dbReference>
<dbReference type="InterPro" id="IPR020843">
    <property type="entry name" value="ER"/>
</dbReference>
<dbReference type="Pfam" id="PF08240">
    <property type="entry name" value="ADH_N"/>
    <property type="match status" value="1"/>
</dbReference>
<comment type="caution">
    <text evidence="4">The sequence shown here is derived from an EMBL/GenBank/DDBJ whole genome shotgun (WGS) entry which is preliminary data.</text>
</comment>
<reference evidence="4" key="1">
    <citation type="submission" date="2023-07" db="EMBL/GenBank/DDBJ databases">
        <title>Brevundimonas soil sp. nov., isolated from the soil of chemical plant.</title>
        <authorList>
            <person name="Wu N."/>
        </authorList>
    </citation>
    <scope>NUCLEOTIDE SEQUENCE</scope>
    <source>
        <strain evidence="4">XZ-24</strain>
    </source>
</reference>
<evidence type="ECO:0000256" key="1">
    <source>
        <dbReference type="ARBA" id="ARBA00022857"/>
    </source>
</evidence>
<sequence>MHAVEIEGGKGSAEALHLAERPTPEPGPGQVLIRVAAAGINRPDLLQRKGLYPPPTGASDVLGLEVSGHIAALGQDVSRWAEGDAVCALLPGGGYAEYALADAGSVLPVPKGVSLIEAAGLPETVFTVWANVFEIGSLKPGETLAVHGATSGIGVTALQMARAYGARVVATSRGRAKCEQALKLGADTALDSTAPDFAAALAEARPDVILDMVGRDLLATGLAALNPGGRLVLIAVQSGARAEVDLAQIMMKRLTLTGSTLRPRSSQEKARLARAVEETVWPWIEQGKVRPVIDRTFPLKDARAAHLALEMGGHVGKIVLTV</sequence>
<dbReference type="InterPro" id="IPR013154">
    <property type="entry name" value="ADH-like_N"/>
</dbReference>
<evidence type="ECO:0000259" key="3">
    <source>
        <dbReference type="SMART" id="SM00829"/>
    </source>
</evidence>
<name>A0ABT8SJR6_9CAUL</name>
<dbReference type="InterPro" id="IPR013149">
    <property type="entry name" value="ADH-like_C"/>
</dbReference>
<dbReference type="Gene3D" id="3.90.180.10">
    <property type="entry name" value="Medium-chain alcohol dehydrogenases, catalytic domain"/>
    <property type="match status" value="1"/>
</dbReference>
<dbReference type="InterPro" id="IPR011032">
    <property type="entry name" value="GroES-like_sf"/>
</dbReference>
<keyword evidence="2" id="KW-0560">Oxidoreductase</keyword>